<dbReference type="SUPFAM" id="SSF52058">
    <property type="entry name" value="L domain-like"/>
    <property type="match status" value="1"/>
</dbReference>
<dbReference type="InterPro" id="IPR001611">
    <property type="entry name" value="Leu-rich_rpt"/>
</dbReference>
<keyword evidence="4" id="KW-0677">Repeat</keyword>
<name>A0A834X4K8_9FABA</name>
<gene>
    <name evidence="11" type="ORF">G2W53_006673</name>
</gene>
<comment type="subcellular location">
    <subcellularLocation>
        <location evidence="1">Membrane</location>
    </subcellularLocation>
</comment>
<dbReference type="Gene3D" id="3.80.10.10">
    <property type="entry name" value="Ribonuclease Inhibitor"/>
    <property type="match status" value="2"/>
</dbReference>
<dbReference type="PRINTS" id="PR00019">
    <property type="entry name" value="LEURICHRPT"/>
</dbReference>
<dbReference type="PANTHER" id="PTHR48056:SF61">
    <property type="entry name" value="PROTEIN KINASE DOMAIN-CONTAINING PROTEIN"/>
    <property type="match status" value="1"/>
</dbReference>
<sequence>MKPHMACHYLFFLSCFCFWCVSAQQQLQSSQTQVLLQIKKQLEYPKQLESWKDRWAVFCSSSSHVNVTCQANFVTELSIMGNSASSASAKARGDFDGFSIPNQTLSENFSMDSFVATLARLTNLKVLRLVSLGIWGPLPGKIHRLLSLEHLDLSSNFLCGSVPPKISTIVNLQILKLDDNFFNSTIPSLFLDSLTNLTVLDLSRNSLSGEIPKHYGSLNHLQNLDVSFNALTGKPPSELFSLPKITYLNLASNKLSGSFQNHVICSSKLRFVDISHNKLIGGLPSCLGTESENRVVVKCEGNCLSYELQHQHEMSYCSEVHVRKKKKKEEEEAQRNGVLIGVIVGVFVGVVILGLGFVVLCRRFCPRGMSEQHLLHKSVQDSNAASAVGFSSEILANARFISQASKLGREELPMCRPYSFEEIKEATNNFDNSTFMGENLYGKLYKGKLENGKQVAIRLMPLSKKYSLRNFKLRLDLLAKLRHPHLVTLLGHCIHGVVPNDHGTNVFLVYEFVSNGSFQTCLSGNSGSKVLNWTERLTVLISIAKAIHFLHTGMIPGFFKNRLKTNNILLDQHWIAKLSDYGLSIISEESDNCGGTRESPKSWEMKRLEDDVHSFGFILLEALVGPSVSAKREAILLNVMDSEDGWKQIVDPIVQAKCSKESLFVVISITNKCISPESWSRPSMEDVLWNLQYASQLEATADTDQRFHSASHH</sequence>
<keyword evidence="11" id="KW-0808">Transferase</keyword>
<dbReference type="AlphaFoldDB" id="A0A834X4K8"/>
<dbReference type="Pfam" id="PF13855">
    <property type="entry name" value="LRR_8"/>
    <property type="match status" value="1"/>
</dbReference>
<dbReference type="FunFam" id="1.10.510.10:FF:000657">
    <property type="entry name" value="Putative inactive leucine-rich repeat receptor-like protein kinase"/>
    <property type="match status" value="1"/>
</dbReference>
<keyword evidence="9" id="KW-0732">Signal</keyword>
<keyword evidence="2" id="KW-0433">Leucine-rich repeat</keyword>
<evidence type="ECO:0000256" key="1">
    <source>
        <dbReference type="ARBA" id="ARBA00004370"/>
    </source>
</evidence>
<dbReference type="Pfam" id="PF00560">
    <property type="entry name" value="LRR_1"/>
    <property type="match status" value="2"/>
</dbReference>
<dbReference type="GO" id="GO:0004672">
    <property type="term" value="F:protein kinase activity"/>
    <property type="evidence" value="ECO:0007669"/>
    <property type="project" value="InterPro"/>
</dbReference>
<evidence type="ECO:0000256" key="7">
    <source>
        <dbReference type="ARBA" id="ARBA00023180"/>
    </source>
</evidence>
<organism evidence="11 12">
    <name type="scientific">Senna tora</name>
    <dbReference type="NCBI Taxonomy" id="362788"/>
    <lineage>
        <taxon>Eukaryota</taxon>
        <taxon>Viridiplantae</taxon>
        <taxon>Streptophyta</taxon>
        <taxon>Embryophyta</taxon>
        <taxon>Tracheophyta</taxon>
        <taxon>Spermatophyta</taxon>
        <taxon>Magnoliopsida</taxon>
        <taxon>eudicotyledons</taxon>
        <taxon>Gunneridae</taxon>
        <taxon>Pentapetalae</taxon>
        <taxon>rosids</taxon>
        <taxon>fabids</taxon>
        <taxon>Fabales</taxon>
        <taxon>Fabaceae</taxon>
        <taxon>Caesalpinioideae</taxon>
        <taxon>Cassia clade</taxon>
        <taxon>Senna</taxon>
    </lineage>
</organism>
<dbReference type="Proteomes" id="UP000634136">
    <property type="component" value="Unassembled WGS sequence"/>
</dbReference>
<keyword evidence="7" id="KW-0325">Glycoprotein</keyword>
<keyword evidence="12" id="KW-1185">Reference proteome</keyword>
<proteinExistence type="predicted"/>
<evidence type="ECO:0000256" key="4">
    <source>
        <dbReference type="ARBA" id="ARBA00022737"/>
    </source>
</evidence>
<evidence type="ECO:0000256" key="2">
    <source>
        <dbReference type="ARBA" id="ARBA00022614"/>
    </source>
</evidence>
<dbReference type="SUPFAM" id="SSF56112">
    <property type="entry name" value="Protein kinase-like (PK-like)"/>
    <property type="match status" value="1"/>
</dbReference>
<dbReference type="EMBL" id="JAAIUW010000003">
    <property type="protein sequence ID" value="KAF7838191.1"/>
    <property type="molecule type" value="Genomic_DNA"/>
</dbReference>
<evidence type="ECO:0000256" key="5">
    <source>
        <dbReference type="ARBA" id="ARBA00022989"/>
    </source>
</evidence>
<dbReference type="InterPro" id="IPR011009">
    <property type="entry name" value="Kinase-like_dom_sf"/>
</dbReference>
<dbReference type="GO" id="GO:0016020">
    <property type="term" value="C:membrane"/>
    <property type="evidence" value="ECO:0007669"/>
    <property type="project" value="UniProtKB-SubCell"/>
</dbReference>
<dbReference type="GO" id="GO:0005524">
    <property type="term" value="F:ATP binding"/>
    <property type="evidence" value="ECO:0007669"/>
    <property type="project" value="InterPro"/>
</dbReference>
<evidence type="ECO:0000313" key="12">
    <source>
        <dbReference type="Proteomes" id="UP000634136"/>
    </source>
</evidence>
<dbReference type="PANTHER" id="PTHR48056">
    <property type="entry name" value="LRR RECEPTOR-LIKE SERINE/THREONINE-PROTEIN KINASE-RELATED"/>
    <property type="match status" value="1"/>
</dbReference>
<keyword evidence="11" id="KW-0418">Kinase</keyword>
<feature type="transmembrane region" description="Helical" evidence="8">
    <location>
        <begin position="338"/>
        <end position="360"/>
    </location>
</feature>
<dbReference type="FunFam" id="3.80.10.10:FF:000380">
    <property type="entry name" value="Putative inactive leucine-rich repeat receptor-like protein kinase"/>
    <property type="match status" value="1"/>
</dbReference>
<dbReference type="OrthoDB" id="676979at2759"/>
<evidence type="ECO:0000256" key="8">
    <source>
        <dbReference type="SAM" id="Phobius"/>
    </source>
</evidence>
<dbReference type="InterPro" id="IPR000719">
    <property type="entry name" value="Prot_kinase_dom"/>
</dbReference>
<dbReference type="InterPro" id="IPR032675">
    <property type="entry name" value="LRR_dom_sf"/>
</dbReference>
<feature type="domain" description="Protein kinase" evidence="10">
    <location>
        <begin position="430"/>
        <end position="694"/>
    </location>
</feature>
<dbReference type="InterPro" id="IPR050647">
    <property type="entry name" value="Plant_LRR-RLKs"/>
</dbReference>
<evidence type="ECO:0000313" key="11">
    <source>
        <dbReference type="EMBL" id="KAF7838191.1"/>
    </source>
</evidence>
<evidence type="ECO:0000259" key="10">
    <source>
        <dbReference type="PROSITE" id="PS50011"/>
    </source>
</evidence>
<reference evidence="11" key="1">
    <citation type="submission" date="2020-09" db="EMBL/GenBank/DDBJ databases">
        <title>Genome-Enabled Discovery of Anthraquinone Biosynthesis in Senna tora.</title>
        <authorList>
            <person name="Kang S.-H."/>
            <person name="Pandey R.P."/>
            <person name="Lee C.-M."/>
            <person name="Sim J.-S."/>
            <person name="Jeong J.-T."/>
            <person name="Choi B.-S."/>
            <person name="Jung M."/>
            <person name="Ginzburg D."/>
            <person name="Zhao K."/>
            <person name="Won S.Y."/>
            <person name="Oh T.-J."/>
            <person name="Yu Y."/>
            <person name="Kim N.-H."/>
            <person name="Lee O.R."/>
            <person name="Lee T.-H."/>
            <person name="Bashyal P."/>
            <person name="Kim T.-S."/>
            <person name="Lee W.-H."/>
            <person name="Kawkins C."/>
            <person name="Kim C.-K."/>
            <person name="Kim J.S."/>
            <person name="Ahn B.O."/>
            <person name="Rhee S.Y."/>
            <person name="Sohng J.K."/>
        </authorList>
    </citation>
    <scope>NUCLEOTIDE SEQUENCE</scope>
    <source>
        <tissue evidence="11">Leaf</tissue>
    </source>
</reference>
<keyword evidence="3 8" id="KW-0812">Transmembrane</keyword>
<keyword evidence="11" id="KW-0675">Receptor</keyword>
<feature type="signal peptide" evidence="9">
    <location>
        <begin position="1"/>
        <end position="23"/>
    </location>
</feature>
<dbReference type="Gene3D" id="3.30.200.20">
    <property type="entry name" value="Phosphorylase Kinase, domain 1"/>
    <property type="match status" value="1"/>
</dbReference>
<keyword evidence="6 8" id="KW-0472">Membrane</keyword>
<accession>A0A834X4K8</accession>
<evidence type="ECO:0000256" key="6">
    <source>
        <dbReference type="ARBA" id="ARBA00023136"/>
    </source>
</evidence>
<evidence type="ECO:0000256" key="3">
    <source>
        <dbReference type="ARBA" id="ARBA00022692"/>
    </source>
</evidence>
<keyword evidence="5 8" id="KW-1133">Transmembrane helix</keyword>
<feature type="chain" id="PRO_5032810048" evidence="9">
    <location>
        <begin position="24"/>
        <end position="713"/>
    </location>
</feature>
<dbReference type="Pfam" id="PF07714">
    <property type="entry name" value="PK_Tyr_Ser-Thr"/>
    <property type="match status" value="1"/>
</dbReference>
<dbReference type="GO" id="GO:0033612">
    <property type="term" value="F:receptor serine/threonine kinase binding"/>
    <property type="evidence" value="ECO:0007669"/>
    <property type="project" value="TreeGrafter"/>
</dbReference>
<evidence type="ECO:0000256" key="9">
    <source>
        <dbReference type="SAM" id="SignalP"/>
    </source>
</evidence>
<dbReference type="PROSITE" id="PS50011">
    <property type="entry name" value="PROTEIN_KINASE_DOM"/>
    <property type="match status" value="1"/>
</dbReference>
<comment type="caution">
    <text evidence="11">The sequence shown here is derived from an EMBL/GenBank/DDBJ whole genome shotgun (WGS) entry which is preliminary data.</text>
</comment>
<protein>
    <submittedName>
        <fullName evidence="11">Putative inactive leucine-rich repeat receptor-like protein kinase</fullName>
    </submittedName>
</protein>
<dbReference type="InterPro" id="IPR001245">
    <property type="entry name" value="Ser-Thr/Tyr_kinase_cat_dom"/>
</dbReference>
<dbReference type="Gene3D" id="1.10.510.10">
    <property type="entry name" value="Transferase(Phosphotransferase) domain 1"/>
    <property type="match status" value="1"/>
</dbReference>
<dbReference type="PROSITE" id="PS51257">
    <property type="entry name" value="PROKAR_LIPOPROTEIN"/>
    <property type="match status" value="1"/>
</dbReference>